<dbReference type="Proteomes" id="UP000053989">
    <property type="component" value="Unassembled WGS sequence"/>
</dbReference>
<dbReference type="HOGENOM" id="CLU_1856487_0_0_1"/>
<keyword evidence="2" id="KW-1185">Reference proteome</keyword>
<dbReference type="OrthoDB" id="2692284at2759"/>
<protein>
    <submittedName>
        <fullName evidence="1">Uncharacterized protein</fullName>
    </submittedName>
</protein>
<dbReference type="AlphaFoldDB" id="A0A0C3CMV4"/>
<dbReference type="EMBL" id="KN822830">
    <property type="protein sequence ID" value="KIM50015.1"/>
    <property type="molecule type" value="Genomic_DNA"/>
</dbReference>
<evidence type="ECO:0000313" key="2">
    <source>
        <dbReference type="Proteomes" id="UP000053989"/>
    </source>
</evidence>
<name>A0A0C3CMV4_9AGAM</name>
<proteinExistence type="predicted"/>
<sequence length="138" mass="15306">MPRFLYDTYPPPDYPYLHATSAFSAILQLYLRSAQLDTADIRYRRLGDTALCCRLGCVAIETAHHLFVQCPAFAEIQGSHLQGLVLATSDLSVVEPPLVGEALCAIARRLFCDDADIWPQLCSVYYLGALPFTQCCCV</sequence>
<accession>A0A0C3CMV4</accession>
<reference evidence="1 2" key="1">
    <citation type="submission" date="2014-04" db="EMBL/GenBank/DDBJ databases">
        <authorList>
            <consortium name="DOE Joint Genome Institute"/>
            <person name="Kuo A."/>
            <person name="Kohler A."/>
            <person name="Nagy L.G."/>
            <person name="Floudas D."/>
            <person name="Copeland A."/>
            <person name="Barry K.W."/>
            <person name="Cichocki N."/>
            <person name="Veneault-Fourrey C."/>
            <person name="LaButti K."/>
            <person name="Lindquist E.A."/>
            <person name="Lipzen A."/>
            <person name="Lundell T."/>
            <person name="Morin E."/>
            <person name="Murat C."/>
            <person name="Sun H."/>
            <person name="Tunlid A."/>
            <person name="Henrissat B."/>
            <person name="Grigoriev I.V."/>
            <person name="Hibbett D.S."/>
            <person name="Martin F."/>
            <person name="Nordberg H.P."/>
            <person name="Cantor M.N."/>
            <person name="Hua S.X."/>
        </authorList>
    </citation>
    <scope>NUCLEOTIDE SEQUENCE [LARGE SCALE GENOMIC DNA]</scope>
    <source>
        <strain evidence="1 2">Foug A</strain>
    </source>
</reference>
<dbReference type="InParanoid" id="A0A0C3CMV4"/>
<evidence type="ECO:0000313" key="1">
    <source>
        <dbReference type="EMBL" id="KIM50015.1"/>
    </source>
</evidence>
<organism evidence="1 2">
    <name type="scientific">Scleroderma citrinum Foug A</name>
    <dbReference type="NCBI Taxonomy" id="1036808"/>
    <lineage>
        <taxon>Eukaryota</taxon>
        <taxon>Fungi</taxon>
        <taxon>Dikarya</taxon>
        <taxon>Basidiomycota</taxon>
        <taxon>Agaricomycotina</taxon>
        <taxon>Agaricomycetes</taxon>
        <taxon>Agaricomycetidae</taxon>
        <taxon>Boletales</taxon>
        <taxon>Sclerodermatineae</taxon>
        <taxon>Sclerodermataceae</taxon>
        <taxon>Scleroderma</taxon>
    </lineage>
</organism>
<gene>
    <name evidence="1" type="ORF">SCLCIDRAFT_34775</name>
</gene>
<reference evidence="2" key="2">
    <citation type="submission" date="2015-01" db="EMBL/GenBank/DDBJ databases">
        <title>Evolutionary Origins and Diversification of the Mycorrhizal Mutualists.</title>
        <authorList>
            <consortium name="DOE Joint Genome Institute"/>
            <consortium name="Mycorrhizal Genomics Consortium"/>
            <person name="Kohler A."/>
            <person name="Kuo A."/>
            <person name="Nagy L.G."/>
            <person name="Floudas D."/>
            <person name="Copeland A."/>
            <person name="Barry K.W."/>
            <person name="Cichocki N."/>
            <person name="Veneault-Fourrey C."/>
            <person name="LaButti K."/>
            <person name="Lindquist E.A."/>
            <person name="Lipzen A."/>
            <person name="Lundell T."/>
            <person name="Morin E."/>
            <person name="Murat C."/>
            <person name="Riley R."/>
            <person name="Ohm R."/>
            <person name="Sun H."/>
            <person name="Tunlid A."/>
            <person name="Henrissat B."/>
            <person name="Grigoriev I.V."/>
            <person name="Hibbett D.S."/>
            <person name="Martin F."/>
        </authorList>
    </citation>
    <scope>NUCLEOTIDE SEQUENCE [LARGE SCALE GENOMIC DNA]</scope>
    <source>
        <strain evidence="2">Foug A</strain>
    </source>
</reference>